<reference evidence="6 7" key="1">
    <citation type="journal article" date="2014" name="PLoS Genet.">
        <title>Phylogenetically driven sequencing of extremely halophilic archaea reveals strategies for static and dynamic osmo-response.</title>
        <authorList>
            <person name="Becker E.A."/>
            <person name="Seitzer P.M."/>
            <person name="Tritt A."/>
            <person name="Larsen D."/>
            <person name="Krusor M."/>
            <person name="Yao A.I."/>
            <person name="Wu D."/>
            <person name="Madern D."/>
            <person name="Eisen J.A."/>
            <person name="Darling A.E."/>
            <person name="Facciotti M.T."/>
        </authorList>
    </citation>
    <scope>NUCLEOTIDE SEQUENCE [LARGE SCALE GENOMIC DNA]</scope>
    <source>
        <strain evidence="6 7">DSM 10284</strain>
    </source>
</reference>
<evidence type="ECO:0000256" key="2">
    <source>
        <dbReference type="ARBA" id="ARBA00022705"/>
    </source>
</evidence>
<keyword evidence="6" id="KW-0131">Cell cycle</keyword>
<dbReference type="GO" id="GO:0005524">
    <property type="term" value="F:ATP binding"/>
    <property type="evidence" value="ECO:0007669"/>
    <property type="project" value="UniProtKB-KW"/>
</dbReference>
<accession>M0EV40</accession>
<dbReference type="InterPro" id="IPR036390">
    <property type="entry name" value="WH_DNA-bd_sf"/>
</dbReference>
<dbReference type="Proteomes" id="UP000011509">
    <property type="component" value="Unassembled WGS sequence"/>
</dbReference>
<keyword evidence="6" id="KW-0132">Cell division</keyword>
<evidence type="ECO:0000259" key="5">
    <source>
        <dbReference type="Pfam" id="PF09079"/>
    </source>
</evidence>
<keyword evidence="4" id="KW-0067">ATP-binding</keyword>
<dbReference type="AlphaFoldDB" id="M0EV40"/>
<protein>
    <submittedName>
        <fullName evidence="6">Cell division control protein 6</fullName>
    </submittedName>
</protein>
<evidence type="ECO:0000256" key="4">
    <source>
        <dbReference type="ARBA" id="ARBA00022840"/>
    </source>
</evidence>
<dbReference type="STRING" id="1227466.C464_01581"/>
<dbReference type="Pfam" id="PF09079">
    <property type="entry name" value="WHD_Cdc6"/>
    <property type="match status" value="1"/>
</dbReference>
<dbReference type="Gene3D" id="1.10.10.10">
    <property type="entry name" value="Winged helix-like DNA-binding domain superfamily/Winged helix DNA-binding domain"/>
    <property type="match status" value="1"/>
</dbReference>
<organism evidence="6 7">
    <name type="scientific">Halorubrum coriense DSM 10284</name>
    <dbReference type="NCBI Taxonomy" id="1227466"/>
    <lineage>
        <taxon>Archaea</taxon>
        <taxon>Methanobacteriati</taxon>
        <taxon>Methanobacteriota</taxon>
        <taxon>Stenosarchaea group</taxon>
        <taxon>Halobacteria</taxon>
        <taxon>Halobacteriales</taxon>
        <taxon>Haloferacaceae</taxon>
        <taxon>Halorubrum</taxon>
    </lineage>
</organism>
<name>M0EV40_9EURY</name>
<dbReference type="EMBL" id="AOJL01000011">
    <property type="protein sequence ID" value="ELZ50772.1"/>
    <property type="molecule type" value="Genomic_DNA"/>
</dbReference>
<keyword evidence="2" id="KW-0235">DNA replication</keyword>
<dbReference type="RefSeq" id="WP_006111734.1">
    <property type="nucleotide sequence ID" value="NZ_AOJL01000011.1"/>
</dbReference>
<evidence type="ECO:0000313" key="7">
    <source>
        <dbReference type="Proteomes" id="UP000011509"/>
    </source>
</evidence>
<dbReference type="GO" id="GO:0006260">
    <property type="term" value="P:DNA replication"/>
    <property type="evidence" value="ECO:0007669"/>
    <property type="project" value="UniProtKB-KW"/>
</dbReference>
<keyword evidence="3" id="KW-0547">Nucleotide-binding</keyword>
<dbReference type="SUPFAM" id="SSF46785">
    <property type="entry name" value="Winged helix' DNA-binding domain"/>
    <property type="match status" value="1"/>
</dbReference>
<gene>
    <name evidence="6" type="ORF">C464_01581</name>
</gene>
<proteinExistence type="inferred from homology"/>
<comment type="similarity">
    <text evidence="1">Belongs to the CDC6/cdc18 family.</text>
</comment>
<dbReference type="InterPro" id="IPR036388">
    <property type="entry name" value="WH-like_DNA-bd_sf"/>
</dbReference>
<sequence length="91" mass="10654">MERLTEEHVHRACEKIEESQVKHGMRELTKHGHLALVVMLQLAFEQEAPTRIRDVYLLYRRISEDSNIDPLACRRIHDHLADLAMLGILDK</sequence>
<dbReference type="InterPro" id="IPR015163">
    <property type="entry name" value="Cdc6_C"/>
</dbReference>
<dbReference type="PATRIC" id="fig|1227466.3.peg.320"/>
<comment type="caution">
    <text evidence="6">The sequence shown here is derived from an EMBL/GenBank/DDBJ whole genome shotgun (WGS) entry which is preliminary data.</text>
</comment>
<evidence type="ECO:0000256" key="3">
    <source>
        <dbReference type="ARBA" id="ARBA00022741"/>
    </source>
</evidence>
<evidence type="ECO:0000256" key="1">
    <source>
        <dbReference type="ARBA" id="ARBA00006184"/>
    </source>
</evidence>
<feature type="domain" description="Cdc6 C-terminal" evidence="5">
    <location>
        <begin position="25"/>
        <end position="90"/>
    </location>
</feature>
<dbReference type="GO" id="GO:0051301">
    <property type="term" value="P:cell division"/>
    <property type="evidence" value="ECO:0007669"/>
    <property type="project" value="UniProtKB-KW"/>
</dbReference>
<evidence type="ECO:0000313" key="6">
    <source>
        <dbReference type="EMBL" id="ELZ50772.1"/>
    </source>
</evidence>
<keyword evidence="7" id="KW-1185">Reference proteome</keyword>